<evidence type="ECO:0000256" key="5">
    <source>
        <dbReference type="ARBA" id="ARBA00022989"/>
    </source>
</evidence>
<dbReference type="Proteomes" id="UP000536275">
    <property type="component" value="Unassembled WGS sequence"/>
</dbReference>
<keyword evidence="5 7" id="KW-1133">Transmembrane helix</keyword>
<dbReference type="GO" id="GO:0007034">
    <property type="term" value="P:vacuolar transport"/>
    <property type="evidence" value="ECO:0007669"/>
    <property type="project" value="TreeGrafter"/>
</dbReference>
<dbReference type="AlphaFoldDB" id="A0A8H6C251"/>
<evidence type="ECO:0000256" key="2">
    <source>
        <dbReference type="ARBA" id="ARBA00005227"/>
    </source>
</evidence>
<keyword evidence="3 7" id="KW-0812">Transmembrane</keyword>
<evidence type="ECO:0000256" key="7">
    <source>
        <dbReference type="RuleBase" id="RU363079"/>
    </source>
</evidence>
<feature type="transmembrane region" description="Helical" evidence="7">
    <location>
        <begin position="403"/>
        <end position="426"/>
    </location>
</feature>
<dbReference type="GO" id="GO:0000329">
    <property type="term" value="C:fungal-type vacuole membrane"/>
    <property type="evidence" value="ECO:0007669"/>
    <property type="project" value="TreeGrafter"/>
</dbReference>
<evidence type="ECO:0000313" key="9">
    <source>
        <dbReference type="Proteomes" id="UP000536275"/>
    </source>
</evidence>
<evidence type="ECO:0000256" key="4">
    <source>
        <dbReference type="ARBA" id="ARBA00022729"/>
    </source>
</evidence>
<dbReference type="GO" id="GO:0072657">
    <property type="term" value="P:protein localization to membrane"/>
    <property type="evidence" value="ECO:0007669"/>
    <property type="project" value="TreeGrafter"/>
</dbReference>
<evidence type="ECO:0000313" key="8">
    <source>
        <dbReference type="EMBL" id="KAF6069842.1"/>
    </source>
</evidence>
<feature type="transmembrane region" description="Helical" evidence="7">
    <location>
        <begin position="368"/>
        <end position="391"/>
    </location>
</feature>
<dbReference type="EMBL" id="JABWAD010000028">
    <property type="protein sequence ID" value="KAF6069842.1"/>
    <property type="molecule type" value="Genomic_DNA"/>
</dbReference>
<dbReference type="InterPro" id="IPR004240">
    <property type="entry name" value="EMP70"/>
</dbReference>
<comment type="caution">
    <text evidence="8">The sequence shown here is derived from an EMBL/GenBank/DDBJ whole genome shotgun (WGS) entry which is preliminary data.</text>
</comment>
<keyword evidence="6 7" id="KW-0472">Membrane</keyword>
<feature type="chain" id="PRO_5034506679" description="Transmembrane 9 superfamily member" evidence="7">
    <location>
        <begin position="19"/>
        <end position="451"/>
    </location>
</feature>
<dbReference type="SUPFAM" id="SSF103473">
    <property type="entry name" value="MFS general substrate transporter"/>
    <property type="match status" value="1"/>
</dbReference>
<dbReference type="GO" id="GO:0005768">
    <property type="term" value="C:endosome"/>
    <property type="evidence" value="ECO:0007669"/>
    <property type="project" value="TreeGrafter"/>
</dbReference>
<feature type="signal peptide" evidence="7">
    <location>
        <begin position="1"/>
        <end position="18"/>
    </location>
</feature>
<comment type="caution">
    <text evidence="7">Lacks conserved residue(s) required for the propagation of feature annotation.</text>
</comment>
<dbReference type="PANTHER" id="PTHR10766">
    <property type="entry name" value="TRANSMEMBRANE 9 SUPERFAMILY PROTEIN"/>
    <property type="match status" value="1"/>
</dbReference>
<feature type="transmembrane region" description="Helical" evidence="7">
    <location>
        <begin position="297"/>
        <end position="324"/>
    </location>
</feature>
<evidence type="ECO:0000256" key="6">
    <source>
        <dbReference type="ARBA" id="ARBA00023136"/>
    </source>
</evidence>
<dbReference type="InterPro" id="IPR036259">
    <property type="entry name" value="MFS_trans_sf"/>
</dbReference>
<dbReference type="Pfam" id="PF02990">
    <property type="entry name" value="EMP70"/>
    <property type="match status" value="1"/>
</dbReference>
<name>A0A8H6C251_CANAX</name>
<comment type="similarity">
    <text evidence="2 7">Belongs to the nonaspanin (TM9SF) (TC 9.A.2) family.</text>
</comment>
<sequence>MLQSLITALICLVSISNAFYLPGVAPTNYKKGDTIPLYVNHLTPSFHHSSKQGKTATYVYSYDYYYPKFHFCTPKGGAKKQSESLGSIIFGDRIFNSPFEIKMLETKSCQSLCTSKYSKSDSVFVNRNIRAGYTHNWIVDGLPASMILYDATTSTELYGSGFRIGKVDNENKVEFYNHFEITIEYHKRKEDEYRVVGVTVSPASLDRSELKEDVNGDQLCSLDLKPVQLSKNKETEVLFTYTVNFQESDVAWATRWDKYLHNDIVKYNEVNLDDDISDESGWKLVHGDIFRPPKQRLLLSVLVGSGVQIFFMTFATIVFALFGLLSPSNRGALSTFMFIIYIGSSIIGSFISGYLYRFLGGDNWKLNMFLTPVLVPGILFSVFVVLNFFLISVQSSGAIPMGTMFAIVLIWFIISIPLSVIGSILASKRPLLSVPVRTNQIQDKFLLNHGI</sequence>
<reference evidence="8 9" key="1">
    <citation type="submission" date="2020-03" db="EMBL/GenBank/DDBJ databases">
        <title>FDA dAtabase for Regulatory Grade micrObial Sequences (FDA-ARGOS): Supporting development and validation of Infectious Disease Dx tests.</title>
        <authorList>
            <person name="Campos J."/>
            <person name="Goldberg B."/>
            <person name="Tallon L."/>
            <person name="Sadzewicz L."/>
            <person name="Vavikolanu K."/>
            <person name="Mehta A."/>
            <person name="Aluvathingal J."/>
            <person name="Nadendla S."/>
            <person name="Nandy P."/>
            <person name="Geyer C."/>
            <person name="Yan Y."/>
            <person name="Sichtig H."/>
        </authorList>
    </citation>
    <scope>NUCLEOTIDE SEQUENCE [LARGE SCALE GENOMIC DNA]</scope>
    <source>
        <strain evidence="8 9">FDAARGOS_656</strain>
    </source>
</reference>
<gene>
    <name evidence="8" type="ORF">FOB64_002551</name>
</gene>
<evidence type="ECO:0000256" key="3">
    <source>
        <dbReference type="ARBA" id="ARBA00022692"/>
    </source>
</evidence>
<dbReference type="PANTHER" id="PTHR10766:SF111">
    <property type="entry name" value="TRANSMEMBRANE 9 SUPERFAMILY MEMBER 2"/>
    <property type="match status" value="1"/>
</dbReference>
<comment type="subcellular location">
    <subcellularLocation>
        <location evidence="1">Membrane</location>
        <topology evidence="1">Multi-pass membrane protein</topology>
    </subcellularLocation>
</comment>
<accession>A0A8H6C251</accession>
<organism evidence="8 9">
    <name type="scientific">Candida albicans</name>
    <name type="common">Yeast</name>
    <dbReference type="NCBI Taxonomy" id="5476"/>
    <lineage>
        <taxon>Eukaryota</taxon>
        <taxon>Fungi</taxon>
        <taxon>Dikarya</taxon>
        <taxon>Ascomycota</taxon>
        <taxon>Saccharomycotina</taxon>
        <taxon>Pichiomycetes</taxon>
        <taxon>Debaryomycetaceae</taxon>
        <taxon>Candida/Lodderomyces clade</taxon>
        <taxon>Candida</taxon>
    </lineage>
</organism>
<protein>
    <recommendedName>
        <fullName evidence="7">Transmembrane 9 superfamily member</fullName>
    </recommendedName>
</protein>
<feature type="transmembrane region" description="Helical" evidence="7">
    <location>
        <begin position="336"/>
        <end position="356"/>
    </location>
</feature>
<evidence type="ECO:0000256" key="1">
    <source>
        <dbReference type="ARBA" id="ARBA00004141"/>
    </source>
</evidence>
<keyword evidence="4 7" id="KW-0732">Signal</keyword>
<proteinExistence type="inferred from homology"/>